<evidence type="ECO:0000313" key="2">
    <source>
        <dbReference type="Ensembl" id="ENSPEMP00000028212.2"/>
    </source>
</evidence>
<feature type="region of interest" description="Disordered" evidence="1">
    <location>
        <begin position="263"/>
        <end position="318"/>
    </location>
</feature>
<feature type="compositionally biased region" description="Low complexity" evidence="1">
    <location>
        <begin position="198"/>
        <end position="231"/>
    </location>
</feature>
<dbReference type="Proteomes" id="UP000694547">
    <property type="component" value="Chromosome 1"/>
</dbReference>
<organism evidence="2 3">
    <name type="scientific">Peromyscus maniculatus bairdii</name>
    <name type="common">Prairie deer mouse</name>
    <dbReference type="NCBI Taxonomy" id="230844"/>
    <lineage>
        <taxon>Eukaryota</taxon>
        <taxon>Metazoa</taxon>
        <taxon>Chordata</taxon>
        <taxon>Craniata</taxon>
        <taxon>Vertebrata</taxon>
        <taxon>Euteleostomi</taxon>
        <taxon>Mammalia</taxon>
        <taxon>Eutheria</taxon>
        <taxon>Euarchontoglires</taxon>
        <taxon>Glires</taxon>
        <taxon>Rodentia</taxon>
        <taxon>Myomorpha</taxon>
        <taxon>Muroidea</taxon>
        <taxon>Cricetidae</taxon>
        <taxon>Neotominae</taxon>
        <taxon>Peromyscus</taxon>
    </lineage>
</organism>
<dbReference type="Ensembl" id="ENSPEMT00000032631.2">
    <property type="protein sequence ID" value="ENSPEMP00000028212.2"/>
    <property type="gene ID" value="ENSPEMG00000023802.2"/>
</dbReference>
<accession>A0A8C8U717</accession>
<reference evidence="2" key="2">
    <citation type="submission" date="2025-08" db="UniProtKB">
        <authorList>
            <consortium name="Ensembl"/>
        </authorList>
    </citation>
    <scope>IDENTIFICATION</scope>
</reference>
<reference evidence="2 3" key="1">
    <citation type="submission" date="2018-10" db="EMBL/GenBank/DDBJ databases">
        <title>Improved assembly of the deer mouse Peromyscus maniculatus genome.</title>
        <authorList>
            <person name="Lassance J.-M."/>
            <person name="Hoekstra H.E."/>
        </authorList>
    </citation>
    <scope>NUCLEOTIDE SEQUENCE [LARGE SCALE GENOMIC DNA]</scope>
</reference>
<feature type="compositionally biased region" description="Basic and acidic residues" evidence="1">
    <location>
        <begin position="307"/>
        <end position="318"/>
    </location>
</feature>
<feature type="compositionally biased region" description="Low complexity" evidence="1">
    <location>
        <begin position="285"/>
        <end position="299"/>
    </location>
</feature>
<sequence>MASAPFSRSPRLTPWPEGPQPQPPTRDGSVKKDGGRLRARRGTFLVPEAAEFPAVPDPSPAALAAPRPGTGTATAPPAGSAPPGTWCKESKRAARLRLCRLAAAAACVASLLGVALQCAGAATVGAPGAPGGRFAGASAALGDGGPGGAVPMRPLQRLICFCRYLRWFTFRLDLPGLSSASLMLLDAESMKLSRSRVASRTSPPSDPDSSAPAGAPLSSSSKQQPLSKLPKALTSPSAEPPKPKGMKGCELSSAACTAIAAAPEQSAARPVSSRPAPTQARSCLRAQARARGSASRGSSLDLVSQRRRVDMHMNHCSL</sequence>
<keyword evidence="3" id="KW-1185">Reference proteome</keyword>
<reference evidence="2" key="3">
    <citation type="submission" date="2025-09" db="UniProtKB">
        <authorList>
            <consortium name="Ensembl"/>
        </authorList>
    </citation>
    <scope>IDENTIFICATION</scope>
</reference>
<evidence type="ECO:0000256" key="1">
    <source>
        <dbReference type="SAM" id="MobiDB-lite"/>
    </source>
</evidence>
<feature type="region of interest" description="Disordered" evidence="1">
    <location>
        <begin position="1"/>
        <end position="84"/>
    </location>
</feature>
<dbReference type="GeneTree" id="ENSGT00980000198692"/>
<name>A0A8C8U717_PERMB</name>
<proteinExistence type="predicted"/>
<evidence type="ECO:0000313" key="3">
    <source>
        <dbReference type="Proteomes" id="UP000694547"/>
    </source>
</evidence>
<feature type="compositionally biased region" description="Low complexity" evidence="1">
    <location>
        <begin position="60"/>
        <end position="84"/>
    </location>
</feature>
<feature type="region of interest" description="Disordered" evidence="1">
    <location>
        <begin position="195"/>
        <end position="249"/>
    </location>
</feature>
<dbReference type="AlphaFoldDB" id="A0A8C8U717"/>
<protein>
    <submittedName>
        <fullName evidence="2">Uncharacterized protein</fullName>
    </submittedName>
</protein>